<dbReference type="EMBL" id="JANUBB010000001">
    <property type="protein sequence ID" value="MCS3950195.1"/>
    <property type="molecule type" value="Genomic_DNA"/>
</dbReference>
<dbReference type="Proteomes" id="UP001155010">
    <property type="component" value="Unassembled WGS sequence"/>
</dbReference>
<dbReference type="Proteomes" id="UP001155040">
    <property type="component" value="Unassembled WGS sequence"/>
</dbReference>
<reference evidence="9" key="1">
    <citation type="submission" date="2022-08" db="EMBL/GenBank/DDBJ databases">
        <title>Genomic Encyclopedia of Type Strains, Phase V (KMG-V): Genome sequencing to study the core and pangenomes of soil and plant-associated prokaryotes.</title>
        <authorList>
            <person name="Whitman W."/>
        </authorList>
    </citation>
    <scope>NUCLEOTIDE SEQUENCE</scope>
    <source>
        <strain evidence="7">0</strain>
        <strain evidence="9">SP2016B</strain>
        <strain evidence="10">SP2017</strain>
        <strain evidence="13">SP3002</strain>
        <strain evidence="11">SP3012</strain>
        <strain evidence="12">SP3026</strain>
        <strain evidence="8">SP3049</strain>
    </source>
</reference>
<dbReference type="InterPro" id="IPR010432">
    <property type="entry name" value="RDD"/>
</dbReference>
<comment type="caution">
    <text evidence="9">The sequence shown here is derived from an EMBL/GenBank/DDBJ whole genome shotgun (WGS) entry which is preliminary data.</text>
</comment>
<evidence type="ECO:0000313" key="14">
    <source>
        <dbReference type="Proteomes" id="UP001155034"/>
    </source>
</evidence>
<dbReference type="EMBL" id="JANUAE010000013">
    <property type="protein sequence ID" value="MCS3711382.1"/>
    <property type="molecule type" value="Genomic_DNA"/>
</dbReference>
<keyword evidence="3 5" id="KW-1133">Transmembrane helix</keyword>
<dbReference type="Proteomes" id="UP001155034">
    <property type="component" value="Unassembled WGS sequence"/>
</dbReference>
<dbReference type="Proteomes" id="UP001155110">
    <property type="component" value="Unassembled WGS sequence"/>
</dbReference>
<evidence type="ECO:0000313" key="10">
    <source>
        <dbReference type="EMBL" id="MCS3950195.1"/>
    </source>
</evidence>
<gene>
    <name evidence="12" type="ORF">GGP45_000595</name>
    <name evidence="8" type="ORF">GGP61_003015</name>
    <name evidence="7" type="ORF">GGP71_001185</name>
    <name evidence="9" type="ORF">GGP82_000582</name>
    <name evidence="10" type="ORF">GGP83_000121</name>
    <name evidence="13" type="ORF">GGP99_002350</name>
    <name evidence="11" type="ORF">GGQ01_001247</name>
</gene>
<evidence type="ECO:0000313" key="13">
    <source>
        <dbReference type="EMBL" id="MCS4158378.1"/>
    </source>
</evidence>
<evidence type="ECO:0000256" key="4">
    <source>
        <dbReference type="ARBA" id="ARBA00023136"/>
    </source>
</evidence>
<dbReference type="EMBL" id="JANTYZ010000001">
    <property type="protein sequence ID" value="MCS3864051.1"/>
    <property type="molecule type" value="Genomic_DNA"/>
</dbReference>
<feature type="domain" description="RDD" evidence="6">
    <location>
        <begin position="14"/>
        <end position="147"/>
    </location>
</feature>
<name>A0A840EHY5_9BACT</name>
<evidence type="ECO:0000256" key="2">
    <source>
        <dbReference type="ARBA" id="ARBA00022692"/>
    </source>
</evidence>
<dbReference type="Proteomes" id="UP001155144">
    <property type="component" value="Unassembled WGS sequence"/>
</dbReference>
<evidence type="ECO:0000313" key="7">
    <source>
        <dbReference type="EMBL" id="MCS3677269.1"/>
    </source>
</evidence>
<accession>A0A840EHY5</accession>
<evidence type="ECO:0000256" key="3">
    <source>
        <dbReference type="ARBA" id="ARBA00022989"/>
    </source>
</evidence>
<comment type="subcellular location">
    <subcellularLocation>
        <location evidence="1">Membrane</location>
        <topology evidence="1">Multi-pass membrane protein</topology>
    </subcellularLocation>
</comment>
<dbReference type="EMBL" id="JANUBL010000001">
    <property type="protein sequence ID" value="MCS4120277.1"/>
    <property type="molecule type" value="Genomic_DNA"/>
</dbReference>
<evidence type="ECO:0000256" key="5">
    <source>
        <dbReference type="SAM" id="Phobius"/>
    </source>
</evidence>
<dbReference type="Proteomes" id="UP001155057">
    <property type="component" value="Unassembled WGS sequence"/>
</dbReference>
<evidence type="ECO:0000313" key="8">
    <source>
        <dbReference type="EMBL" id="MCS3711382.1"/>
    </source>
</evidence>
<dbReference type="OMA" id="DTWAQTQ"/>
<proteinExistence type="predicted"/>
<dbReference type="EMBL" id="JANUAU010000003">
    <property type="protein sequence ID" value="MCS3677269.1"/>
    <property type="molecule type" value="Genomic_DNA"/>
</dbReference>
<evidence type="ECO:0000256" key="1">
    <source>
        <dbReference type="ARBA" id="ARBA00004141"/>
    </source>
</evidence>
<sequence>MNGSSADASSPSQHERFVAALLDGIIATGLTALFGGAPLLGGLVGGLYLVARDGFEVGPLRFRSPGKYVMGLDLVRLDGGPVSLETSVQRNWMLGLSSVAGAFIVVPIVGGALASFLSLAGLGLILFEIYNVFADPVGRRWGDRLGNTKVVAAGDGLV</sequence>
<organism evidence="9 14">
    <name type="scientific">Salinibacter ruber</name>
    <dbReference type="NCBI Taxonomy" id="146919"/>
    <lineage>
        <taxon>Bacteria</taxon>
        <taxon>Pseudomonadati</taxon>
        <taxon>Rhodothermota</taxon>
        <taxon>Rhodothermia</taxon>
        <taxon>Rhodothermales</taxon>
        <taxon>Salinibacteraceae</taxon>
        <taxon>Salinibacter</taxon>
    </lineage>
</organism>
<keyword evidence="2 5" id="KW-0812">Transmembrane</keyword>
<dbReference type="Proteomes" id="UP001155027">
    <property type="component" value="Unassembled WGS sequence"/>
</dbReference>
<evidence type="ECO:0000313" key="12">
    <source>
        <dbReference type="EMBL" id="MCS4120277.1"/>
    </source>
</evidence>
<protein>
    <submittedName>
        <fullName evidence="9">RDD family membrane protein YckC</fullName>
    </submittedName>
</protein>
<feature type="transmembrane region" description="Helical" evidence="5">
    <location>
        <begin position="25"/>
        <end position="51"/>
    </location>
</feature>
<dbReference type="RefSeq" id="WP_011405270.1">
    <property type="nucleotide sequence ID" value="NZ_CALTRY010000009.1"/>
</dbReference>
<feature type="transmembrane region" description="Helical" evidence="5">
    <location>
        <begin position="92"/>
        <end position="110"/>
    </location>
</feature>
<dbReference type="AlphaFoldDB" id="A0A840EHY5"/>
<dbReference type="GeneID" id="83729577"/>
<keyword evidence="4 5" id="KW-0472">Membrane</keyword>
<evidence type="ECO:0000313" key="11">
    <source>
        <dbReference type="EMBL" id="MCS4036192.1"/>
    </source>
</evidence>
<dbReference type="EMBL" id="JANTZM010000011">
    <property type="protein sequence ID" value="MCS4158378.1"/>
    <property type="molecule type" value="Genomic_DNA"/>
</dbReference>
<dbReference type="EMBL" id="JANUBF010000006">
    <property type="protein sequence ID" value="MCS4036192.1"/>
    <property type="molecule type" value="Genomic_DNA"/>
</dbReference>
<dbReference type="GO" id="GO:0016020">
    <property type="term" value="C:membrane"/>
    <property type="evidence" value="ECO:0007669"/>
    <property type="project" value="UniProtKB-SubCell"/>
</dbReference>
<evidence type="ECO:0000259" key="6">
    <source>
        <dbReference type="Pfam" id="PF06271"/>
    </source>
</evidence>
<evidence type="ECO:0000313" key="9">
    <source>
        <dbReference type="EMBL" id="MCS3864051.1"/>
    </source>
</evidence>
<dbReference type="Pfam" id="PF06271">
    <property type="entry name" value="RDD"/>
    <property type="match status" value="1"/>
</dbReference>